<protein>
    <recommendedName>
        <fullName evidence="5">CNH domain-containing protein</fullName>
    </recommendedName>
</protein>
<keyword evidence="7" id="KW-1185">Reference proteome</keyword>
<comment type="caution">
    <text evidence="6">The sequence shown here is derived from an EMBL/GenBank/DDBJ whole genome shotgun (WGS) entry which is preliminary data.</text>
</comment>
<feature type="non-terminal residue" evidence="6">
    <location>
        <position position="1"/>
    </location>
</feature>
<dbReference type="GO" id="GO:0005737">
    <property type="term" value="C:cytoplasm"/>
    <property type="evidence" value="ECO:0007669"/>
    <property type="project" value="UniProtKB-SubCell"/>
</dbReference>
<dbReference type="GO" id="GO:0006914">
    <property type="term" value="P:autophagy"/>
    <property type="evidence" value="ECO:0007669"/>
    <property type="project" value="TreeGrafter"/>
</dbReference>
<gene>
    <name evidence="6" type="ORF">RFI_16264</name>
</gene>
<organism evidence="6 7">
    <name type="scientific">Reticulomyxa filosa</name>
    <dbReference type="NCBI Taxonomy" id="46433"/>
    <lineage>
        <taxon>Eukaryota</taxon>
        <taxon>Sar</taxon>
        <taxon>Rhizaria</taxon>
        <taxon>Retaria</taxon>
        <taxon>Foraminifera</taxon>
        <taxon>Monothalamids</taxon>
        <taxon>Reticulomyxidae</taxon>
        <taxon>Reticulomyxa</taxon>
    </lineage>
</organism>
<keyword evidence="4" id="KW-0653">Protein transport</keyword>
<comment type="subcellular location">
    <subcellularLocation>
        <location evidence="1">Cytoplasm</location>
    </subcellularLocation>
</comment>
<dbReference type="GO" id="GO:0016020">
    <property type="term" value="C:membrane"/>
    <property type="evidence" value="ECO:0007669"/>
    <property type="project" value="TreeGrafter"/>
</dbReference>
<evidence type="ECO:0000256" key="1">
    <source>
        <dbReference type="ARBA" id="ARBA00004496"/>
    </source>
</evidence>
<dbReference type="InterPro" id="IPR001180">
    <property type="entry name" value="CNH_dom"/>
</dbReference>
<dbReference type="PANTHER" id="PTHR12894">
    <property type="entry name" value="CNH DOMAIN CONTAINING"/>
    <property type="match status" value="1"/>
</dbReference>
<sequence>KHTTITITITTTTTTKVVDKDGIIVNHDGEPTRRQGIKWSSPPEQLFFAFPYIVSLQAKCIEVHHNVTQKLIERMDIPSCKWAGSVCYQSDSIWRSYGCVAGESNLMSMHLCSLTQQFLALTEPPDRSHFQEALYLCEKIDKRQFFEEDLDVEEKTRRTKELYAYHLFNKAQFQEAVVYFEQAKVSVRRVISLFPAIVPPGQCKNTLQHHPIGSLFANKNESEIKKVCFSPYI</sequence>
<proteinExistence type="predicted"/>
<dbReference type="InterPro" id="IPR032914">
    <property type="entry name" value="Vam6/VPS39/TRAP1"/>
</dbReference>
<keyword evidence="2" id="KW-0813">Transport</keyword>
<dbReference type="GO" id="GO:0015031">
    <property type="term" value="P:protein transport"/>
    <property type="evidence" value="ECO:0007669"/>
    <property type="project" value="UniProtKB-KW"/>
</dbReference>
<keyword evidence="3" id="KW-0963">Cytoplasm</keyword>
<evidence type="ECO:0000256" key="2">
    <source>
        <dbReference type="ARBA" id="ARBA00022448"/>
    </source>
</evidence>
<dbReference type="OrthoDB" id="5325112at2759"/>
<feature type="domain" description="CNH" evidence="5">
    <location>
        <begin position="20"/>
        <end position="78"/>
    </location>
</feature>
<name>X6N4L6_RETFI</name>
<dbReference type="AlphaFoldDB" id="X6N4L6"/>
<dbReference type="GO" id="GO:0034058">
    <property type="term" value="P:endosomal vesicle fusion"/>
    <property type="evidence" value="ECO:0007669"/>
    <property type="project" value="TreeGrafter"/>
</dbReference>
<evidence type="ECO:0000313" key="6">
    <source>
        <dbReference type="EMBL" id="ETO20941.1"/>
    </source>
</evidence>
<accession>X6N4L6</accession>
<evidence type="ECO:0000256" key="4">
    <source>
        <dbReference type="ARBA" id="ARBA00022927"/>
    </source>
</evidence>
<evidence type="ECO:0000259" key="5">
    <source>
        <dbReference type="Pfam" id="PF00780"/>
    </source>
</evidence>
<dbReference type="Proteomes" id="UP000023152">
    <property type="component" value="Unassembled WGS sequence"/>
</dbReference>
<evidence type="ECO:0000313" key="7">
    <source>
        <dbReference type="Proteomes" id="UP000023152"/>
    </source>
</evidence>
<dbReference type="EMBL" id="ASPP01012087">
    <property type="protein sequence ID" value="ETO20941.1"/>
    <property type="molecule type" value="Genomic_DNA"/>
</dbReference>
<dbReference type="Pfam" id="PF00780">
    <property type="entry name" value="CNH"/>
    <property type="match status" value="1"/>
</dbReference>
<evidence type="ECO:0000256" key="3">
    <source>
        <dbReference type="ARBA" id="ARBA00022490"/>
    </source>
</evidence>
<dbReference type="PANTHER" id="PTHR12894:SF27">
    <property type="entry name" value="TRANSFORMING GROWTH FACTOR-BETA RECEPTOR-ASSOCIATED PROTEIN 1"/>
    <property type="match status" value="1"/>
</dbReference>
<reference evidence="6 7" key="1">
    <citation type="journal article" date="2013" name="Curr. Biol.">
        <title>The Genome of the Foraminiferan Reticulomyxa filosa.</title>
        <authorList>
            <person name="Glockner G."/>
            <person name="Hulsmann N."/>
            <person name="Schleicher M."/>
            <person name="Noegel A.A."/>
            <person name="Eichinger L."/>
            <person name="Gallinger C."/>
            <person name="Pawlowski J."/>
            <person name="Sierra R."/>
            <person name="Euteneuer U."/>
            <person name="Pillet L."/>
            <person name="Moustafa A."/>
            <person name="Platzer M."/>
            <person name="Groth M."/>
            <person name="Szafranski K."/>
            <person name="Schliwa M."/>
        </authorList>
    </citation>
    <scope>NUCLEOTIDE SEQUENCE [LARGE SCALE GENOMIC DNA]</scope>
</reference>